<dbReference type="AlphaFoldDB" id="A0A9E2W1M4"/>
<keyword evidence="2" id="KW-1185">Reference proteome</keyword>
<dbReference type="RefSeq" id="WP_217789825.1">
    <property type="nucleotide sequence ID" value="NZ_JAHSPG010000002.1"/>
</dbReference>
<dbReference type="EMBL" id="JAHSPG010000002">
    <property type="protein sequence ID" value="MBV4356265.1"/>
    <property type="molecule type" value="Genomic_DNA"/>
</dbReference>
<evidence type="ECO:0000313" key="2">
    <source>
        <dbReference type="Proteomes" id="UP000812270"/>
    </source>
</evidence>
<gene>
    <name evidence="1" type="ORF">KTO63_03830</name>
</gene>
<dbReference type="Proteomes" id="UP000812270">
    <property type="component" value="Unassembled WGS sequence"/>
</dbReference>
<organism evidence="1 2">
    <name type="scientific">Pinibacter aurantiacus</name>
    <dbReference type="NCBI Taxonomy" id="2851599"/>
    <lineage>
        <taxon>Bacteria</taxon>
        <taxon>Pseudomonadati</taxon>
        <taxon>Bacteroidota</taxon>
        <taxon>Chitinophagia</taxon>
        <taxon>Chitinophagales</taxon>
        <taxon>Chitinophagaceae</taxon>
        <taxon>Pinibacter</taxon>
    </lineage>
</organism>
<sequence>MIEVFKTDVTELHIANMLIERIHAIFRHYRANFDLDDCDKILRVKSNEDEVQHASLISLLQEFGYNAEVLPD</sequence>
<name>A0A9E2W1M4_9BACT</name>
<comment type="caution">
    <text evidence="1">The sequence shown here is derived from an EMBL/GenBank/DDBJ whole genome shotgun (WGS) entry which is preliminary data.</text>
</comment>
<accession>A0A9E2W1M4</accession>
<evidence type="ECO:0000313" key="1">
    <source>
        <dbReference type="EMBL" id="MBV4356265.1"/>
    </source>
</evidence>
<proteinExistence type="predicted"/>
<protein>
    <submittedName>
        <fullName evidence="1">Uncharacterized protein</fullName>
    </submittedName>
</protein>
<reference evidence="1" key="1">
    <citation type="submission" date="2021-06" db="EMBL/GenBank/DDBJ databases">
        <authorList>
            <person name="Huq M.A."/>
        </authorList>
    </citation>
    <scope>NUCLEOTIDE SEQUENCE</scope>
    <source>
        <strain evidence="1">MAH-26</strain>
    </source>
</reference>